<organism evidence="10 11">
    <name type="scientific">Okeanomitos corallinicola TIOX110</name>
    <dbReference type="NCBI Taxonomy" id="3133117"/>
    <lineage>
        <taxon>Bacteria</taxon>
        <taxon>Bacillati</taxon>
        <taxon>Cyanobacteriota</taxon>
        <taxon>Cyanophyceae</taxon>
        <taxon>Nostocales</taxon>
        <taxon>Aphanizomenonaceae</taxon>
        <taxon>Okeanomitos</taxon>
    </lineage>
</organism>
<evidence type="ECO:0000313" key="10">
    <source>
        <dbReference type="EMBL" id="WZB87127.1"/>
    </source>
</evidence>
<evidence type="ECO:0000256" key="5">
    <source>
        <dbReference type="ARBA" id="ARBA00025624"/>
    </source>
</evidence>
<evidence type="ECO:0000256" key="3">
    <source>
        <dbReference type="ARBA" id="ARBA00022989"/>
    </source>
</evidence>
<keyword evidence="3 7" id="KW-1133">Transmembrane helix</keyword>
<feature type="transmembrane region" description="Helical" evidence="7">
    <location>
        <begin position="39"/>
        <end position="63"/>
    </location>
</feature>
<feature type="domain" description="NADH-Ubiquinone oxidoreductase (complex I) chain 5 N-terminal" evidence="9">
    <location>
        <begin position="73"/>
        <end position="123"/>
    </location>
</feature>
<feature type="transmembrane region" description="Helical" evidence="7">
    <location>
        <begin position="125"/>
        <end position="148"/>
    </location>
</feature>
<feature type="transmembrane region" description="Helical" evidence="7">
    <location>
        <begin position="283"/>
        <end position="304"/>
    </location>
</feature>
<gene>
    <name evidence="10" type="ORF">WJM97_17315</name>
</gene>
<feature type="domain" description="NADH:quinone oxidoreductase/Mrp antiporter transmembrane" evidence="8">
    <location>
        <begin position="140"/>
        <end position="422"/>
    </location>
</feature>
<feature type="transmembrane region" description="Helical" evidence="7">
    <location>
        <begin position="311"/>
        <end position="329"/>
    </location>
</feature>
<evidence type="ECO:0000256" key="4">
    <source>
        <dbReference type="ARBA" id="ARBA00023136"/>
    </source>
</evidence>
<feature type="transmembrane region" description="Helical" evidence="7">
    <location>
        <begin position="185"/>
        <end position="203"/>
    </location>
</feature>
<dbReference type="EMBL" id="CP150886">
    <property type="protein sequence ID" value="WZB87127.1"/>
    <property type="molecule type" value="Genomic_DNA"/>
</dbReference>
<dbReference type="Pfam" id="PF00361">
    <property type="entry name" value="Proton_antipo_M"/>
    <property type="match status" value="1"/>
</dbReference>
<feature type="transmembrane region" description="Helical" evidence="7">
    <location>
        <begin position="335"/>
        <end position="358"/>
    </location>
</feature>
<dbReference type="PANTHER" id="PTHR42829">
    <property type="entry name" value="NADH-UBIQUINONE OXIDOREDUCTASE CHAIN 5"/>
    <property type="match status" value="1"/>
</dbReference>
<comment type="subcellular location">
    <subcellularLocation>
        <location evidence="1">Endomembrane system</location>
        <topology evidence="1">Multi-pass membrane protein</topology>
    </subcellularLocation>
    <subcellularLocation>
        <location evidence="6">Membrane</location>
        <topology evidence="6">Multi-pass membrane protein</topology>
    </subcellularLocation>
</comment>
<feature type="transmembrane region" description="Helical" evidence="7">
    <location>
        <begin position="589"/>
        <end position="610"/>
    </location>
</feature>
<dbReference type="PRINTS" id="PR01434">
    <property type="entry name" value="NADHDHGNASE5"/>
</dbReference>
<dbReference type="PANTHER" id="PTHR42829:SF2">
    <property type="entry name" value="NADH-UBIQUINONE OXIDOREDUCTASE CHAIN 5"/>
    <property type="match status" value="1"/>
</dbReference>
<evidence type="ECO:0000259" key="9">
    <source>
        <dbReference type="Pfam" id="PF00662"/>
    </source>
</evidence>
<evidence type="ECO:0000259" key="8">
    <source>
        <dbReference type="Pfam" id="PF00361"/>
    </source>
</evidence>
<comment type="function">
    <text evidence="5">NDH-1 shuttles electrons from NAD(P)H, via FMN and iron-sulfur (Fe-S) centers, to quinones in the respiratory chain. The immediate electron acceptor for the enzyme in this species is believed to be plastoquinone. Couples the redox reaction to proton translocation (for every two electrons transferred, four hydrogen ions are translocated across the cytoplasmic membrane), and thus conserves the redox energy in a proton gradient.</text>
</comment>
<feature type="transmembrane region" description="Helical" evidence="7">
    <location>
        <begin position="490"/>
        <end position="510"/>
    </location>
</feature>
<evidence type="ECO:0000256" key="1">
    <source>
        <dbReference type="ARBA" id="ARBA00004127"/>
    </source>
</evidence>
<dbReference type="Pfam" id="PF00662">
    <property type="entry name" value="Proton_antipo_N"/>
    <property type="match status" value="1"/>
</dbReference>
<reference evidence="10 11" key="1">
    <citation type="submission" date="2024-04" db="EMBL/GenBank/DDBJ databases">
        <title>Okeanomitos corallinicola gen. &amp; sp. nov. (Nostocales, Cyanobacteria), a new toxic marine heterocyst-forming cyanobacterium from a coral reef.</title>
        <authorList>
            <person name="Li H."/>
            <person name="Li R."/>
            <person name="Kang J."/>
            <person name="Hii K.S."/>
            <person name="Mohamed H.F."/>
            <person name="Xu X."/>
            <person name="Luo Z."/>
        </authorList>
    </citation>
    <scope>NUCLEOTIDE SEQUENCE [LARGE SCALE GENOMIC DNA]</scope>
    <source>
        <strain evidence="10 11">TIOX110</strain>
    </source>
</reference>
<dbReference type="NCBIfam" id="NF005633">
    <property type="entry name" value="PRK07390.1"/>
    <property type="match status" value="1"/>
</dbReference>
<evidence type="ECO:0000256" key="7">
    <source>
        <dbReference type="SAM" id="Phobius"/>
    </source>
</evidence>
<dbReference type="RefSeq" id="WP_353930041.1">
    <property type="nucleotide sequence ID" value="NZ_CP150886.1"/>
</dbReference>
<keyword evidence="2 6" id="KW-0812">Transmembrane</keyword>
<dbReference type="Proteomes" id="UP001483337">
    <property type="component" value="Chromosome"/>
</dbReference>
<protein>
    <submittedName>
        <fullName evidence="10">NAD(P)H-quinone oxidoreductase subunit F</fullName>
    </submittedName>
</protein>
<dbReference type="InterPro" id="IPR010217">
    <property type="entry name" value="NU5C2"/>
</dbReference>
<dbReference type="InterPro" id="IPR001750">
    <property type="entry name" value="ND/Mrp_TM"/>
</dbReference>
<accession>A0ABZ2UQ56</accession>
<keyword evidence="11" id="KW-1185">Reference proteome</keyword>
<dbReference type="Gene3D" id="1.20.5.2700">
    <property type="match status" value="1"/>
</dbReference>
<evidence type="ECO:0000313" key="11">
    <source>
        <dbReference type="Proteomes" id="UP001483337"/>
    </source>
</evidence>
<evidence type="ECO:0000256" key="6">
    <source>
        <dbReference type="RuleBase" id="RU000320"/>
    </source>
</evidence>
<feature type="transmembrane region" description="Helical" evidence="7">
    <location>
        <begin position="379"/>
        <end position="402"/>
    </location>
</feature>
<feature type="transmembrane region" description="Helical" evidence="7">
    <location>
        <begin position="414"/>
        <end position="431"/>
    </location>
</feature>
<feature type="transmembrane region" description="Helical" evidence="7">
    <location>
        <begin position="6"/>
        <end position="27"/>
    </location>
</feature>
<proteinExistence type="predicted"/>
<keyword evidence="4 7" id="KW-0472">Membrane</keyword>
<feature type="transmembrane region" description="Helical" evidence="7">
    <location>
        <begin position="452"/>
        <end position="470"/>
    </location>
</feature>
<dbReference type="InterPro" id="IPR003945">
    <property type="entry name" value="NU5C-like"/>
</dbReference>
<dbReference type="InterPro" id="IPR001516">
    <property type="entry name" value="Proton_antipo_N"/>
</dbReference>
<feature type="transmembrane region" description="Helical" evidence="7">
    <location>
        <begin position="154"/>
        <end position="173"/>
    </location>
</feature>
<evidence type="ECO:0000256" key="2">
    <source>
        <dbReference type="ARBA" id="ARBA00022692"/>
    </source>
</evidence>
<sequence length="619" mass="67410">MSQYLLETVWLVPCYALLGGVFALPWSPGIIRRTGPRPAGYVNLIMTFLAFLHSVIAFSAIWGHPAQQVLIPWLSTAGLNLTINLEISAITVAALIVITGLNFLSQVYAVGYMERDWGWGRFYSLLGLFEAGLCALALCNNLFFSYVILEVLTLGTYLLVGLWFSQPLVVTGARDAFLTKRVGDLFLLMGVLGLWTLAGTWDYQDLAIWAETAKVNPTIITLVCLALIAGPMGKCAQFPLHLWLDEAMEGPIPSTILRNSVVVASGAWVLIKLQPVLSLSPVASSAMVGIGAVTAIGGSLIAIAQIDIKRCLSYSVSAYMGLVFIAVGTQQNDAALLLVLTHAISAALLVMSTGGIILNSITQDVTQLGGLWSRRPMSGLAFIVGTLGLIGFPPLGSFWALMELADGLWGNHPWLLGIIIAVNALTAFSLTREFALIFGGKPKQMSERSPEGLWLMVLPMMFLFGFVLHLPLVLQSLSLLPDWMTLNKDVALLLIWSSIFGCSVSAVIYLSNIPKPIRLPWQGLQNLLAYDFYTPKLYKITIIFGVAQLSKLADIVDRFVVDGIVNFIGLFSLLGGEGLKYSNSGQTQFYAFTVLLGVSVLGVWVTWPFWGIRFMDLVF</sequence>
<name>A0ABZ2UQ56_9CYAN</name>
<dbReference type="NCBIfam" id="TIGR01960">
    <property type="entry name" value="ndhF3_CO2"/>
    <property type="match status" value="1"/>
</dbReference>
<feature type="transmembrane region" description="Helical" evidence="7">
    <location>
        <begin position="83"/>
        <end position="104"/>
    </location>
</feature>